<feature type="signal peptide" evidence="1">
    <location>
        <begin position="1"/>
        <end position="21"/>
    </location>
</feature>
<sequence length="121" mass="13400">MRKLRIVLTVFACVLSLSLVANTFASEGNQMKGSAMADEKASVAIDGYCPVCITNGMYVKGSPKFSTEYKGKIYHFPGFDQQKMFINDPDTYIAGLEKKYKELKEQSKGSDMQKGPHKKGS</sequence>
<proteinExistence type="predicted"/>
<comment type="caution">
    <text evidence="2">The sequence shown here is derived from an EMBL/GenBank/DDBJ whole genome shotgun (WGS) entry which is preliminary data.</text>
</comment>
<protein>
    <recommendedName>
        <fullName evidence="4">YHS domain-containing protein</fullName>
    </recommendedName>
</protein>
<keyword evidence="1" id="KW-0732">Signal</keyword>
<evidence type="ECO:0000313" key="3">
    <source>
        <dbReference type="Proteomes" id="UP000229641"/>
    </source>
</evidence>
<feature type="chain" id="PRO_5013937220" description="YHS domain-containing protein" evidence="1">
    <location>
        <begin position="22"/>
        <end position="121"/>
    </location>
</feature>
<reference evidence="2 3" key="1">
    <citation type="submission" date="2017-09" db="EMBL/GenBank/DDBJ databases">
        <title>Depth-based differentiation of microbial function through sediment-hosted aquifers and enrichment of novel symbionts in the deep terrestrial subsurface.</title>
        <authorList>
            <person name="Probst A.J."/>
            <person name="Ladd B."/>
            <person name="Jarett J.K."/>
            <person name="Geller-Mcgrath D.E."/>
            <person name="Sieber C.M."/>
            <person name="Emerson J.B."/>
            <person name="Anantharaman K."/>
            <person name="Thomas B.C."/>
            <person name="Malmstrom R."/>
            <person name="Stieglmeier M."/>
            <person name="Klingl A."/>
            <person name="Woyke T."/>
            <person name="Ryan C.M."/>
            <person name="Banfield J.F."/>
        </authorList>
    </citation>
    <scope>NUCLEOTIDE SEQUENCE [LARGE SCALE GENOMIC DNA]</scope>
    <source>
        <strain evidence="2">CG11_big_fil_rev_8_21_14_0_20_42_13</strain>
    </source>
</reference>
<evidence type="ECO:0008006" key="4">
    <source>
        <dbReference type="Google" id="ProtNLM"/>
    </source>
</evidence>
<organism evidence="2 3">
    <name type="scientific">Candidatus Ghiorseimicrobium undicola</name>
    <dbReference type="NCBI Taxonomy" id="1974746"/>
    <lineage>
        <taxon>Bacteria</taxon>
        <taxon>Pseudomonadati</taxon>
        <taxon>Candidatus Omnitrophota</taxon>
        <taxon>Candidatus Ghiorseimicrobium</taxon>
    </lineage>
</organism>
<dbReference type="EMBL" id="PCWA01000006">
    <property type="protein sequence ID" value="PIQ90016.1"/>
    <property type="molecule type" value="Genomic_DNA"/>
</dbReference>
<accession>A0A2H0M050</accession>
<evidence type="ECO:0000313" key="2">
    <source>
        <dbReference type="EMBL" id="PIQ90016.1"/>
    </source>
</evidence>
<dbReference type="AlphaFoldDB" id="A0A2H0M050"/>
<name>A0A2H0M050_9BACT</name>
<dbReference type="Proteomes" id="UP000229641">
    <property type="component" value="Unassembled WGS sequence"/>
</dbReference>
<gene>
    <name evidence="2" type="ORF">COV72_00090</name>
</gene>
<evidence type="ECO:0000256" key="1">
    <source>
        <dbReference type="SAM" id="SignalP"/>
    </source>
</evidence>